<reference evidence="2 3" key="1">
    <citation type="submission" date="2019-02" db="EMBL/GenBank/DDBJ databases">
        <title>Draft genome sequence of Amycolatopsis sp. 8-3EHSu isolated from roots of Suaeda maritima.</title>
        <authorList>
            <person name="Duangmal K."/>
            <person name="Chantavorakit T."/>
        </authorList>
    </citation>
    <scope>NUCLEOTIDE SEQUENCE [LARGE SCALE GENOMIC DNA]</scope>
    <source>
        <strain evidence="2 3">8-3EHSu</strain>
    </source>
</reference>
<comment type="caution">
    <text evidence="2">The sequence shown here is derived from an EMBL/GenBank/DDBJ whole genome shotgun (WGS) entry which is preliminary data.</text>
</comment>
<keyword evidence="3" id="KW-1185">Reference proteome</keyword>
<name>A0A4Q7JFL5_9PSEU</name>
<dbReference type="GO" id="GO:0003677">
    <property type="term" value="F:DNA binding"/>
    <property type="evidence" value="ECO:0007669"/>
    <property type="project" value="UniProtKB-KW"/>
</dbReference>
<dbReference type="Pfam" id="PF02575">
    <property type="entry name" value="YbaB_DNA_bd"/>
    <property type="match status" value="1"/>
</dbReference>
<dbReference type="OrthoDB" id="3695284at2"/>
<feature type="region of interest" description="Disordered" evidence="1">
    <location>
        <begin position="107"/>
        <end position="145"/>
    </location>
</feature>
<protein>
    <submittedName>
        <fullName evidence="2">YbaB/EbfC family DNA-binding protein</fullName>
    </submittedName>
</protein>
<evidence type="ECO:0000313" key="3">
    <source>
        <dbReference type="Proteomes" id="UP000292003"/>
    </source>
</evidence>
<dbReference type="Proteomes" id="UP000292003">
    <property type="component" value="Unassembled WGS sequence"/>
</dbReference>
<dbReference type="EMBL" id="SFCC01000001">
    <property type="protein sequence ID" value="RZQ65683.1"/>
    <property type="molecule type" value="Genomic_DNA"/>
</dbReference>
<dbReference type="AlphaFoldDB" id="A0A4Q7JFL5"/>
<dbReference type="RefSeq" id="WP_130473253.1">
    <property type="nucleotide sequence ID" value="NZ_SFCC01000001.1"/>
</dbReference>
<accession>A0A4Q7JFL5</accession>
<dbReference type="SUPFAM" id="SSF82607">
    <property type="entry name" value="YbaB-like"/>
    <property type="match status" value="1"/>
</dbReference>
<evidence type="ECO:0000256" key="1">
    <source>
        <dbReference type="SAM" id="MobiDB-lite"/>
    </source>
</evidence>
<proteinExistence type="predicted"/>
<dbReference type="InterPro" id="IPR036894">
    <property type="entry name" value="YbaB-like_sf"/>
</dbReference>
<keyword evidence="2" id="KW-0238">DNA-binding</keyword>
<organism evidence="2 3">
    <name type="scientific">Amycolatopsis suaedae</name>
    <dbReference type="NCBI Taxonomy" id="2510978"/>
    <lineage>
        <taxon>Bacteria</taxon>
        <taxon>Bacillati</taxon>
        <taxon>Actinomycetota</taxon>
        <taxon>Actinomycetes</taxon>
        <taxon>Pseudonocardiales</taxon>
        <taxon>Pseudonocardiaceae</taxon>
        <taxon>Amycolatopsis</taxon>
    </lineage>
</organism>
<dbReference type="Gene3D" id="3.30.1310.10">
    <property type="entry name" value="Nucleoid-associated protein YbaB-like domain"/>
    <property type="match status" value="1"/>
</dbReference>
<sequence>MTEQPEPQWLADIKRQGKQMVEQSQRLQEELGGLTETAQSDDGAVRVSVGAGGALSGLEIDQRAMSRQSAELSAEILRLAARAQAAAARRAMAVVAPVAGESGMDFLRSQLPSEEPEEAPAAPAPERRAGGDDDEPPQTFMRRVY</sequence>
<evidence type="ECO:0000313" key="2">
    <source>
        <dbReference type="EMBL" id="RZQ65683.1"/>
    </source>
</evidence>
<dbReference type="InterPro" id="IPR004401">
    <property type="entry name" value="YbaB/EbfC"/>
</dbReference>
<feature type="region of interest" description="Disordered" evidence="1">
    <location>
        <begin position="1"/>
        <end position="23"/>
    </location>
</feature>
<gene>
    <name evidence="2" type="ORF">EWH70_00880</name>
</gene>